<dbReference type="GO" id="GO:0008171">
    <property type="term" value="F:O-methyltransferase activity"/>
    <property type="evidence" value="ECO:0007669"/>
    <property type="project" value="TreeGrafter"/>
</dbReference>
<dbReference type="Pfam" id="PF05050">
    <property type="entry name" value="Methyltransf_21"/>
    <property type="match status" value="1"/>
</dbReference>
<gene>
    <name evidence="2" type="ORF">MNBD_GAMMA12-1333</name>
</gene>
<sequence>MSAHPTNQERTESFRKKFSREKTIKYLLANVNPIIFDVGANAGQSLLEFKGWWPASTIHCFEPQHECWESLIDLQGEYAKGEVFVNKCASGNILKENALFYTHDITSGQSGFNKINEKSRDSIDLRVYEGSSKDKLHEYTSTLNHERNVKIVRLDSYMDENDIQHIELLKIDTQGHEPEVLDGLGNRLCDVDVVITELMFYDYYERSLSFTEIEKYLHPAGFHLYDISHISKNPMNGRTDWIDVIYVNERLRTRN</sequence>
<dbReference type="InterPro" id="IPR029063">
    <property type="entry name" value="SAM-dependent_MTases_sf"/>
</dbReference>
<dbReference type="EMBL" id="UOFL01000018">
    <property type="protein sequence ID" value="VAW71379.1"/>
    <property type="molecule type" value="Genomic_DNA"/>
</dbReference>
<dbReference type="InterPro" id="IPR053188">
    <property type="entry name" value="FkbM_Methyltransferase"/>
</dbReference>
<organism evidence="2">
    <name type="scientific">hydrothermal vent metagenome</name>
    <dbReference type="NCBI Taxonomy" id="652676"/>
    <lineage>
        <taxon>unclassified sequences</taxon>
        <taxon>metagenomes</taxon>
        <taxon>ecological metagenomes</taxon>
    </lineage>
</organism>
<evidence type="ECO:0000313" key="2">
    <source>
        <dbReference type="EMBL" id="VAW71379.1"/>
    </source>
</evidence>
<accession>A0A3B0YB11</accession>
<protein>
    <recommendedName>
        <fullName evidence="1">Methyltransferase FkbM domain-containing protein</fullName>
    </recommendedName>
</protein>
<dbReference type="Gene3D" id="3.40.50.150">
    <property type="entry name" value="Vaccinia Virus protein VP39"/>
    <property type="match status" value="1"/>
</dbReference>
<evidence type="ECO:0000259" key="1">
    <source>
        <dbReference type="Pfam" id="PF05050"/>
    </source>
</evidence>
<dbReference type="PANTHER" id="PTHR36973:SF4">
    <property type="entry name" value="NODULATION PROTEIN"/>
    <property type="match status" value="1"/>
</dbReference>
<dbReference type="SUPFAM" id="SSF53335">
    <property type="entry name" value="S-adenosyl-L-methionine-dependent methyltransferases"/>
    <property type="match status" value="1"/>
</dbReference>
<reference evidence="2" key="1">
    <citation type="submission" date="2018-06" db="EMBL/GenBank/DDBJ databases">
        <authorList>
            <person name="Zhirakovskaya E."/>
        </authorList>
    </citation>
    <scope>NUCLEOTIDE SEQUENCE</scope>
</reference>
<dbReference type="InterPro" id="IPR006342">
    <property type="entry name" value="FkbM_mtfrase"/>
</dbReference>
<dbReference type="PANTHER" id="PTHR36973">
    <property type="entry name" value="SLL1456 PROTEIN-RELATED"/>
    <property type="match status" value="1"/>
</dbReference>
<feature type="domain" description="Methyltransferase FkbM" evidence="1">
    <location>
        <begin position="37"/>
        <end position="223"/>
    </location>
</feature>
<dbReference type="NCBIfam" id="TIGR01444">
    <property type="entry name" value="fkbM_fam"/>
    <property type="match status" value="1"/>
</dbReference>
<dbReference type="AlphaFoldDB" id="A0A3B0YB11"/>
<proteinExistence type="predicted"/>
<name>A0A3B0YB11_9ZZZZ</name>